<feature type="domain" description="PEP-utilising enzyme C-terminal" evidence="22">
    <location>
        <begin position="259"/>
        <end position="536"/>
    </location>
</feature>
<dbReference type="RefSeq" id="WP_092318808.1">
    <property type="nucleotide sequence ID" value="NZ_FOKY01000004.1"/>
</dbReference>
<feature type="domain" description="Phosphotransferase system enzyme I N-terminal" evidence="23">
    <location>
        <begin position="5"/>
        <end position="128"/>
    </location>
</feature>
<evidence type="ECO:0000256" key="7">
    <source>
        <dbReference type="ARBA" id="ARBA00016544"/>
    </source>
</evidence>
<dbReference type="InterPro" id="IPR036618">
    <property type="entry name" value="PtsI_HPr-bd_sf"/>
</dbReference>
<dbReference type="PIRSF" id="PIRSF000732">
    <property type="entry name" value="PTS_enzyme_I"/>
    <property type="match status" value="1"/>
</dbReference>
<dbReference type="InterPro" id="IPR008279">
    <property type="entry name" value="PEP-util_enz_mobile_dom"/>
</dbReference>
<evidence type="ECO:0000256" key="3">
    <source>
        <dbReference type="ARBA" id="ARBA00002728"/>
    </source>
</evidence>
<dbReference type="EC" id="2.7.3.9" evidence="6 17"/>
<dbReference type="InterPro" id="IPR015813">
    <property type="entry name" value="Pyrv/PenolPyrv_kinase-like_dom"/>
</dbReference>
<feature type="binding site" evidence="20">
    <location>
        <position position="457"/>
    </location>
    <ligand>
        <name>Mg(2+)</name>
        <dbReference type="ChEBI" id="CHEBI:18420"/>
    </ligand>
</feature>
<dbReference type="GO" id="GO:0009401">
    <property type="term" value="P:phosphoenolpyruvate-dependent sugar phosphotransferase system"/>
    <property type="evidence" value="ECO:0007669"/>
    <property type="project" value="UniProtKB-KW"/>
</dbReference>
<feature type="binding site" evidence="20">
    <location>
        <position position="433"/>
    </location>
    <ligand>
        <name>Mg(2+)</name>
        <dbReference type="ChEBI" id="CHEBI:18420"/>
    </ligand>
</feature>
<evidence type="ECO:0000256" key="17">
    <source>
        <dbReference type="PIRNR" id="PIRNR000732"/>
    </source>
</evidence>
<evidence type="ECO:0000256" key="19">
    <source>
        <dbReference type="PIRSR" id="PIRSR000732-2"/>
    </source>
</evidence>
<keyword evidence="10 17" id="KW-0762">Sugar transport</keyword>
<evidence type="ECO:0000256" key="9">
    <source>
        <dbReference type="ARBA" id="ARBA00022490"/>
    </source>
</evidence>
<organism evidence="24 25">
    <name type="scientific">Brevinema andersonii</name>
    <dbReference type="NCBI Taxonomy" id="34097"/>
    <lineage>
        <taxon>Bacteria</taxon>
        <taxon>Pseudomonadati</taxon>
        <taxon>Spirochaetota</taxon>
        <taxon>Spirochaetia</taxon>
        <taxon>Brevinematales</taxon>
        <taxon>Brevinemataceae</taxon>
        <taxon>Brevinema</taxon>
    </lineage>
</organism>
<dbReference type="GO" id="GO:0016301">
    <property type="term" value="F:kinase activity"/>
    <property type="evidence" value="ECO:0007669"/>
    <property type="project" value="UniProtKB-KW"/>
</dbReference>
<evidence type="ECO:0000256" key="14">
    <source>
        <dbReference type="ARBA" id="ARBA00022777"/>
    </source>
</evidence>
<proteinExistence type="inferred from homology"/>
<dbReference type="InterPro" id="IPR008731">
    <property type="entry name" value="PTS_EIN"/>
</dbReference>
<evidence type="ECO:0000256" key="13">
    <source>
        <dbReference type="ARBA" id="ARBA00022723"/>
    </source>
</evidence>
<evidence type="ECO:0000256" key="1">
    <source>
        <dbReference type="ARBA" id="ARBA00000683"/>
    </source>
</evidence>
<comment type="subcellular location">
    <subcellularLocation>
        <location evidence="4 17">Cytoplasm</location>
    </subcellularLocation>
</comment>
<dbReference type="PROSITE" id="PS00742">
    <property type="entry name" value="PEP_ENZYMES_2"/>
    <property type="match status" value="1"/>
</dbReference>
<dbReference type="PANTHER" id="PTHR46244:SF3">
    <property type="entry name" value="PHOSPHOENOLPYRUVATE-PROTEIN PHOSPHOTRANSFERASE"/>
    <property type="match status" value="1"/>
</dbReference>
<comment type="function">
    <text evidence="3 17">General (non sugar-specific) component of the phosphoenolpyruvate-dependent sugar phosphotransferase system (sugar PTS). This major carbohydrate active-transport system catalyzes the phosphorylation of incoming sugar substrates concomitantly with their translocation across the cell membrane. Enzyme I transfers the phosphoryl group from phosphoenolpyruvate (PEP) to the phosphoryl carrier protein (HPr).</text>
</comment>
<dbReference type="InterPro" id="IPR050499">
    <property type="entry name" value="PEP-utilizing_PTS_enzyme"/>
</dbReference>
<dbReference type="GO" id="GO:0046872">
    <property type="term" value="F:metal ion binding"/>
    <property type="evidence" value="ECO:0007669"/>
    <property type="project" value="UniProtKB-KW"/>
</dbReference>
<evidence type="ECO:0000256" key="4">
    <source>
        <dbReference type="ARBA" id="ARBA00004496"/>
    </source>
</evidence>
<evidence type="ECO:0000256" key="15">
    <source>
        <dbReference type="ARBA" id="ARBA00022842"/>
    </source>
</evidence>
<accession>A0A1I1DUU9</accession>
<dbReference type="PANTHER" id="PTHR46244">
    <property type="entry name" value="PHOSPHOENOLPYRUVATE-PROTEIN PHOSPHOTRANSFERASE"/>
    <property type="match status" value="1"/>
</dbReference>
<feature type="binding site" evidence="19">
    <location>
        <position position="332"/>
    </location>
    <ligand>
        <name>phosphoenolpyruvate</name>
        <dbReference type="ChEBI" id="CHEBI:58702"/>
    </ligand>
</feature>
<feature type="binding site" evidence="19">
    <location>
        <begin position="456"/>
        <end position="457"/>
    </location>
    <ligand>
        <name>phosphoenolpyruvate</name>
        <dbReference type="ChEBI" id="CHEBI:58702"/>
    </ligand>
</feature>
<keyword evidence="8 17" id="KW-0813">Transport</keyword>
<dbReference type="AlphaFoldDB" id="A0A1I1DUU9"/>
<feature type="active site" description="Tele-phosphohistidine intermediate" evidence="18">
    <location>
        <position position="189"/>
    </location>
</feature>
<keyword evidence="12 17" id="KW-0598">Phosphotransferase system</keyword>
<keyword evidence="15 17" id="KW-0460">Magnesium</keyword>
<feature type="active site" description="Proton donor" evidence="18">
    <location>
        <position position="504"/>
    </location>
</feature>
<feature type="domain" description="PEP-utilising enzyme mobile" evidence="21">
    <location>
        <begin position="153"/>
        <end position="225"/>
    </location>
</feature>
<dbReference type="SUPFAM" id="SSF51621">
    <property type="entry name" value="Phosphoenolpyruvate/pyruvate domain"/>
    <property type="match status" value="1"/>
</dbReference>
<dbReference type="InterPro" id="IPR000121">
    <property type="entry name" value="PEP_util_C"/>
</dbReference>
<dbReference type="Gene3D" id="3.50.30.10">
    <property type="entry name" value="Phosphohistidine domain"/>
    <property type="match status" value="1"/>
</dbReference>
<dbReference type="InterPro" id="IPR023151">
    <property type="entry name" value="PEP_util_CS"/>
</dbReference>
<evidence type="ECO:0000256" key="18">
    <source>
        <dbReference type="PIRSR" id="PIRSR000732-1"/>
    </source>
</evidence>
<dbReference type="InterPro" id="IPR024692">
    <property type="entry name" value="PTS_EI"/>
</dbReference>
<keyword evidence="9 17" id="KW-0963">Cytoplasm</keyword>
<keyword evidence="11 17" id="KW-0808">Transferase</keyword>
<dbReference type="Gene3D" id="3.20.20.60">
    <property type="entry name" value="Phosphoenolpyruvate-binding domains"/>
    <property type="match status" value="1"/>
</dbReference>
<evidence type="ECO:0000256" key="12">
    <source>
        <dbReference type="ARBA" id="ARBA00022683"/>
    </source>
</evidence>
<dbReference type="SUPFAM" id="SSF52009">
    <property type="entry name" value="Phosphohistidine domain"/>
    <property type="match status" value="1"/>
</dbReference>
<reference evidence="25" key="1">
    <citation type="submission" date="2016-10" db="EMBL/GenBank/DDBJ databases">
        <authorList>
            <person name="Varghese N."/>
            <person name="Submissions S."/>
        </authorList>
    </citation>
    <scope>NUCLEOTIDE SEQUENCE [LARGE SCALE GENOMIC DNA]</scope>
    <source>
        <strain evidence="25">ATCC 43811</strain>
    </source>
</reference>
<feature type="binding site" evidence="19">
    <location>
        <position position="296"/>
    </location>
    <ligand>
        <name>phosphoenolpyruvate</name>
        <dbReference type="ChEBI" id="CHEBI:58702"/>
    </ligand>
</feature>
<comment type="cofactor">
    <cofactor evidence="2 17 20">
        <name>Mg(2+)</name>
        <dbReference type="ChEBI" id="CHEBI:18420"/>
    </cofactor>
</comment>
<dbReference type="InterPro" id="IPR036637">
    <property type="entry name" value="Phosphohistidine_dom_sf"/>
</dbReference>
<comment type="catalytic activity">
    <reaction evidence="1 17">
        <text>L-histidyl-[protein] + phosphoenolpyruvate = N(pros)-phospho-L-histidyl-[protein] + pyruvate</text>
        <dbReference type="Rhea" id="RHEA:23880"/>
        <dbReference type="Rhea" id="RHEA-COMP:9745"/>
        <dbReference type="Rhea" id="RHEA-COMP:9746"/>
        <dbReference type="ChEBI" id="CHEBI:15361"/>
        <dbReference type="ChEBI" id="CHEBI:29979"/>
        <dbReference type="ChEBI" id="CHEBI:58702"/>
        <dbReference type="ChEBI" id="CHEBI:64837"/>
        <dbReference type="EC" id="2.7.3.9"/>
    </reaction>
</comment>
<evidence type="ECO:0000313" key="24">
    <source>
        <dbReference type="EMBL" id="SFB78166.1"/>
    </source>
</evidence>
<feature type="binding site" evidence="19">
    <location>
        <position position="467"/>
    </location>
    <ligand>
        <name>phosphoenolpyruvate</name>
        <dbReference type="ChEBI" id="CHEBI:58702"/>
    </ligand>
</feature>
<dbReference type="Pfam" id="PF00391">
    <property type="entry name" value="PEP-utilizers"/>
    <property type="match status" value="1"/>
</dbReference>
<evidence type="ECO:0000256" key="8">
    <source>
        <dbReference type="ARBA" id="ARBA00022448"/>
    </source>
</evidence>
<dbReference type="STRING" id="34097.SAMN02745150_00765"/>
<evidence type="ECO:0000256" key="2">
    <source>
        <dbReference type="ARBA" id="ARBA00001946"/>
    </source>
</evidence>
<dbReference type="InterPro" id="IPR006318">
    <property type="entry name" value="PTS_EI-like"/>
</dbReference>
<evidence type="ECO:0000259" key="22">
    <source>
        <dbReference type="Pfam" id="PF02896"/>
    </source>
</evidence>
<evidence type="ECO:0000256" key="6">
    <source>
        <dbReference type="ARBA" id="ARBA00012232"/>
    </source>
</evidence>
<dbReference type="EMBL" id="FOKY01000004">
    <property type="protein sequence ID" value="SFB78166.1"/>
    <property type="molecule type" value="Genomic_DNA"/>
</dbReference>
<evidence type="ECO:0000256" key="5">
    <source>
        <dbReference type="ARBA" id="ARBA00007837"/>
    </source>
</evidence>
<keyword evidence="25" id="KW-1185">Reference proteome</keyword>
<protein>
    <recommendedName>
        <fullName evidence="7 17">Phosphoenolpyruvate-protein phosphotransferase</fullName>
        <ecNumber evidence="6 17">2.7.3.9</ecNumber>
    </recommendedName>
    <alternativeName>
        <fullName evidence="16 17">Phosphotransferase system, enzyme I</fullName>
    </alternativeName>
</protein>
<dbReference type="PRINTS" id="PR01736">
    <property type="entry name" value="PHPHTRNFRASE"/>
</dbReference>
<dbReference type="SUPFAM" id="SSF47831">
    <property type="entry name" value="Enzyme I of the PEP:sugar phosphotransferase system HPr-binding (sub)domain"/>
    <property type="match status" value="1"/>
</dbReference>
<keyword evidence="13 17" id="KW-0479">Metal-binding</keyword>
<dbReference type="Pfam" id="PF02896">
    <property type="entry name" value="PEP-utilizers_C"/>
    <property type="match status" value="1"/>
</dbReference>
<gene>
    <name evidence="24" type="ORF">SAMN02745150_00765</name>
</gene>
<dbReference type="GO" id="GO:0008965">
    <property type="term" value="F:phosphoenolpyruvate-protein phosphotransferase activity"/>
    <property type="evidence" value="ECO:0007669"/>
    <property type="project" value="UniProtKB-EC"/>
</dbReference>
<dbReference type="Pfam" id="PF05524">
    <property type="entry name" value="PEP-utilisers_N"/>
    <property type="match status" value="1"/>
</dbReference>
<name>A0A1I1DUU9_BREAD</name>
<evidence type="ECO:0000259" key="23">
    <source>
        <dbReference type="Pfam" id="PF05524"/>
    </source>
</evidence>
<evidence type="ECO:0000256" key="16">
    <source>
        <dbReference type="ARBA" id="ARBA00033235"/>
    </source>
</evidence>
<dbReference type="Proteomes" id="UP000240042">
    <property type="component" value="Unassembled WGS sequence"/>
</dbReference>
<dbReference type="OrthoDB" id="9765468at2"/>
<evidence type="ECO:0000256" key="20">
    <source>
        <dbReference type="PIRSR" id="PIRSR000732-3"/>
    </source>
</evidence>
<dbReference type="InterPro" id="IPR040442">
    <property type="entry name" value="Pyrv_kinase-like_dom_sf"/>
</dbReference>
<dbReference type="Gene3D" id="1.10.274.10">
    <property type="entry name" value="PtsI, HPr-binding domain"/>
    <property type="match status" value="1"/>
</dbReference>
<comment type="similarity">
    <text evidence="5 17">Belongs to the PEP-utilizing enzyme family.</text>
</comment>
<evidence type="ECO:0000313" key="25">
    <source>
        <dbReference type="Proteomes" id="UP000240042"/>
    </source>
</evidence>
<sequence length="596" mass="68107">MFVLKGTPISTGIVEGPIFLKKNSKRMFNYTTAKFQGKEVEVFLYQDSLTKLKEELKSLKWNHEEVSDKTGQQMITLYNSLINDDFFKYKIPQCICDEQISAQEAILKKLALIKKDFDALDNEYFRARYQDFAALGNRILEILNGSSTIQNITDPVIFIAQSLSVADLLTFSKDKILGIVTSEGGITSHAAILAESMEIPAIFGVKDLLSHVKNNQNIIMDAYKGEVIINHNSKMLENYRTLRQMRIKYENKILESISQSFTTLDGQSLEIMVNVGSLHDITLAKKHHADGIGLLRTEVFCLSKKRSLNEEEHYQYYKEFLTYANNYPVTIRTVDLGGDKFLKHRDKNLINELNPFLGYRSTRMFIDSPDELKMQLRALIKASSINPKIKIMLPFISTLEDLMFLKDIYYQAADELKDEIPNGNKIPLGIMVEVPSVVICIDDFLPHIDFISIGTNDLTQYILAADRNNPLVARYYQNSHPSIIKLIYHVVQKANKFKIPVSLCGEMAKEAVYTRLFLGIGMRSLSMNPLFLPLVKFVSSYSNPKECLFLWKEIVKMKSAHEIDAFLEEDLNNFLKEKGAYFDGQSIFINDQLESS</sequence>
<dbReference type="NCBIfam" id="TIGR01417">
    <property type="entry name" value="PTS_I_fam"/>
    <property type="match status" value="1"/>
</dbReference>
<evidence type="ECO:0000259" key="21">
    <source>
        <dbReference type="Pfam" id="PF00391"/>
    </source>
</evidence>
<evidence type="ECO:0000256" key="11">
    <source>
        <dbReference type="ARBA" id="ARBA00022679"/>
    </source>
</evidence>
<keyword evidence="14 17" id="KW-0418">Kinase</keyword>
<dbReference type="GO" id="GO:0005737">
    <property type="term" value="C:cytoplasm"/>
    <property type="evidence" value="ECO:0007669"/>
    <property type="project" value="UniProtKB-SubCell"/>
</dbReference>
<evidence type="ECO:0000256" key="10">
    <source>
        <dbReference type="ARBA" id="ARBA00022597"/>
    </source>
</evidence>